<dbReference type="Proteomes" id="UP001431209">
    <property type="component" value="Unassembled WGS sequence"/>
</dbReference>
<dbReference type="SUPFAM" id="SSF47616">
    <property type="entry name" value="GST C-terminal domain-like"/>
    <property type="match status" value="1"/>
</dbReference>
<dbReference type="Gene3D" id="3.40.30.10">
    <property type="entry name" value="Glutaredoxin"/>
    <property type="match status" value="1"/>
</dbReference>
<gene>
    <name evidence="3" type="ORF">AKO1_007008</name>
</gene>
<dbReference type="InterPro" id="IPR036282">
    <property type="entry name" value="Glutathione-S-Trfase_C_sf"/>
</dbReference>
<evidence type="ECO:0000313" key="3">
    <source>
        <dbReference type="EMBL" id="KAL0480733.1"/>
    </source>
</evidence>
<dbReference type="InterPro" id="IPR054416">
    <property type="entry name" value="GST_UstS-like_C"/>
</dbReference>
<dbReference type="SUPFAM" id="SSF52833">
    <property type="entry name" value="Thioredoxin-like"/>
    <property type="match status" value="1"/>
</dbReference>
<organism evidence="3 4">
    <name type="scientific">Acrasis kona</name>
    <dbReference type="NCBI Taxonomy" id="1008807"/>
    <lineage>
        <taxon>Eukaryota</taxon>
        <taxon>Discoba</taxon>
        <taxon>Heterolobosea</taxon>
        <taxon>Tetramitia</taxon>
        <taxon>Eutetramitia</taxon>
        <taxon>Acrasidae</taxon>
        <taxon>Acrasis</taxon>
    </lineage>
</organism>
<name>A0AAW2YUR5_9EUKA</name>
<comment type="caution">
    <text evidence="3">The sequence shown here is derived from an EMBL/GenBank/DDBJ whole genome shotgun (WGS) entry which is preliminary data.</text>
</comment>
<evidence type="ECO:0000313" key="4">
    <source>
        <dbReference type="Proteomes" id="UP001431209"/>
    </source>
</evidence>
<accession>A0AAW2YUR5</accession>
<proteinExistence type="predicted"/>
<feature type="domain" description="Glutathione S-transferase UstS-like C-terminal" evidence="2">
    <location>
        <begin position="151"/>
        <end position="247"/>
    </location>
</feature>
<dbReference type="Pfam" id="PF22041">
    <property type="entry name" value="GST_C_7"/>
    <property type="match status" value="1"/>
</dbReference>
<dbReference type="InterPro" id="IPR036249">
    <property type="entry name" value="Thioredoxin-like_sf"/>
</dbReference>
<keyword evidence="4" id="KW-1185">Reference proteome</keyword>
<protein>
    <recommendedName>
        <fullName evidence="5">GST N-terminal domain-containing protein</fullName>
    </recommendedName>
</protein>
<evidence type="ECO:0000259" key="1">
    <source>
        <dbReference type="Pfam" id="PF13409"/>
    </source>
</evidence>
<dbReference type="InterPro" id="IPR004045">
    <property type="entry name" value="Glutathione_S-Trfase_N"/>
</dbReference>
<dbReference type="AlphaFoldDB" id="A0AAW2YUR5"/>
<dbReference type="EMBL" id="JAOPGA020000683">
    <property type="protein sequence ID" value="KAL0480733.1"/>
    <property type="molecule type" value="Genomic_DNA"/>
</dbReference>
<dbReference type="Gene3D" id="1.20.1050.10">
    <property type="match status" value="1"/>
</dbReference>
<dbReference type="Pfam" id="PF13409">
    <property type="entry name" value="GST_N_2"/>
    <property type="match status" value="1"/>
</dbReference>
<dbReference type="CDD" id="cd03038">
    <property type="entry name" value="GST_N_etherase_LigE"/>
    <property type="match status" value="1"/>
</dbReference>
<reference evidence="3 4" key="1">
    <citation type="submission" date="2024-03" db="EMBL/GenBank/DDBJ databases">
        <title>The Acrasis kona genome and developmental transcriptomes reveal deep origins of eukaryotic multicellular pathways.</title>
        <authorList>
            <person name="Sheikh S."/>
            <person name="Fu C.-J."/>
            <person name="Brown M.W."/>
            <person name="Baldauf S.L."/>
        </authorList>
    </citation>
    <scope>NUCLEOTIDE SEQUENCE [LARGE SCALE GENOMIC DNA]</scope>
    <source>
        <strain evidence="3 4">ATCC MYA-3509</strain>
    </source>
</reference>
<evidence type="ECO:0000259" key="2">
    <source>
        <dbReference type="Pfam" id="PF22041"/>
    </source>
</evidence>
<feature type="domain" description="GST N-terminal" evidence="1">
    <location>
        <begin position="22"/>
        <end position="96"/>
    </location>
</feature>
<sequence>MNTKPILFYDIASGPPKRTFAPNPWKTRYALNVKSAEYETRWVELPEVESTRRALGVAPVRKLPNGEDFYTLPVIHDTSNGIFVGDTFDIALYLDEKYPNATELIPKSSVGLMSVFNAKVDAIFTPSAAIFAHGMPLNPETAEQTKTKFVARAKQFGSQATTWEEMRPKGEFRKSLFDNLKIGLSDLAKSYRFRDKGPFLEGDKLTYADLIVGGWLACLSIALEEWDEVASYDDGLWGKLHEALQKYAEIK</sequence>
<evidence type="ECO:0008006" key="5">
    <source>
        <dbReference type="Google" id="ProtNLM"/>
    </source>
</evidence>